<dbReference type="EMBL" id="JABBPK010000001">
    <property type="protein sequence ID" value="NMO79964.1"/>
    <property type="molecule type" value="Genomic_DNA"/>
</dbReference>
<dbReference type="FunFam" id="3.20.20.30:FF:000002">
    <property type="entry name" value="LLM class flavin-dependent oxidoreductase"/>
    <property type="match status" value="1"/>
</dbReference>
<dbReference type="CDD" id="cd00347">
    <property type="entry name" value="Flavin_utilizing_monoxygenases"/>
    <property type="match status" value="2"/>
</dbReference>
<dbReference type="NCBIfam" id="TIGR03558">
    <property type="entry name" value="oxido_grp_1"/>
    <property type="match status" value="1"/>
</dbReference>
<comment type="similarity">
    <text evidence="1">To bacterial alkanal monooxygenase alpha and beta chains.</text>
</comment>
<dbReference type="InterPro" id="IPR050766">
    <property type="entry name" value="Bact_Lucif_Oxidored"/>
</dbReference>
<evidence type="ECO:0000259" key="2">
    <source>
        <dbReference type="Pfam" id="PF00296"/>
    </source>
</evidence>
<dbReference type="GO" id="GO:0005829">
    <property type="term" value="C:cytosol"/>
    <property type="evidence" value="ECO:0007669"/>
    <property type="project" value="TreeGrafter"/>
</dbReference>
<keyword evidence="4" id="KW-1185">Reference proteome</keyword>
<protein>
    <submittedName>
        <fullName evidence="3">LLM class flavin-dependent oxidoreductase</fullName>
    </submittedName>
</protein>
<feature type="domain" description="Luciferase-like" evidence="2">
    <location>
        <begin position="1"/>
        <end position="301"/>
    </location>
</feature>
<dbReference type="SUPFAM" id="SSF51679">
    <property type="entry name" value="Bacterial luciferase-like"/>
    <property type="match status" value="1"/>
</dbReference>
<dbReference type="InterPro" id="IPR019949">
    <property type="entry name" value="CmoO-like"/>
</dbReference>
<dbReference type="Pfam" id="PF00296">
    <property type="entry name" value="Bac_luciferase"/>
    <property type="match status" value="1"/>
</dbReference>
<dbReference type="InterPro" id="IPR011251">
    <property type="entry name" value="Luciferase-like_dom"/>
</dbReference>
<dbReference type="GO" id="GO:0016705">
    <property type="term" value="F:oxidoreductase activity, acting on paired donors, with incorporation or reduction of molecular oxygen"/>
    <property type="evidence" value="ECO:0007669"/>
    <property type="project" value="InterPro"/>
</dbReference>
<comment type="caution">
    <text evidence="3">The sequence shown here is derived from an EMBL/GenBank/DDBJ whole genome shotgun (WGS) entry which is preliminary data.</text>
</comment>
<name>A0A7Y0KCJ2_9BACI</name>
<dbReference type="Proteomes" id="UP000588491">
    <property type="component" value="Unassembled WGS sequence"/>
</dbReference>
<accession>A0A7Y0KCJ2</accession>
<gene>
    <name evidence="3" type="ORF">HHU08_23865</name>
</gene>
<evidence type="ECO:0000256" key="1">
    <source>
        <dbReference type="ARBA" id="ARBA00007789"/>
    </source>
</evidence>
<organism evidence="3 4">
    <name type="scientific">Niallia alba</name>
    <dbReference type="NCBI Taxonomy" id="2729105"/>
    <lineage>
        <taxon>Bacteria</taxon>
        <taxon>Bacillati</taxon>
        <taxon>Bacillota</taxon>
        <taxon>Bacilli</taxon>
        <taxon>Bacillales</taxon>
        <taxon>Bacillaceae</taxon>
        <taxon>Niallia</taxon>
    </lineage>
</organism>
<dbReference type="PANTHER" id="PTHR30137">
    <property type="entry name" value="LUCIFERASE-LIKE MONOOXYGENASE"/>
    <property type="match status" value="1"/>
</dbReference>
<dbReference type="RefSeq" id="WP_169189485.1">
    <property type="nucleotide sequence ID" value="NZ_JABBPK010000001.1"/>
</dbReference>
<dbReference type="InterPro" id="IPR036661">
    <property type="entry name" value="Luciferase-like_sf"/>
</dbReference>
<proteinExistence type="predicted"/>
<dbReference type="Gene3D" id="3.20.20.30">
    <property type="entry name" value="Luciferase-like domain"/>
    <property type="match status" value="1"/>
</dbReference>
<sequence>MKLSILDQAPVLSGKTAQEALLESMKLAQFGEKLGYTRYWIAEHHDFPGLASSAPEVVLGYIGANTEKIRIGAGAILLPHYKPYKVAETFNVLATLFPNRIDLGIGRAPGGSAEASIALSGNFLENVRNMPESIKDLLHFLYNNYPSDQMFSKITAHPLPIVPPVPWILGTSEKSAIQAANYGTAYAFGHFMSEKDGMEIVNTYRNAFRKSGGIQKPEAIVTVSVICAETTEQAEELALSWFLSKIKIDTGEKTKGIPTIEEARNYSFTSDEKDRIKEMRKKMIIGNPKEVKEQLVDLQSAYNADEMMIITITNSYESRKKSYQLIAKELW</sequence>
<evidence type="ECO:0000313" key="3">
    <source>
        <dbReference type="EMBL" id="NMO79964.1"/>
    </source>
</evidence>
<reference evidence="3 4" key="1">
    <citation type="submission" date="2020-04" db="EMBL/GenBank/DDBJ databases">
        <title>Bacillus sp. UniB3 isolated from commercial digestive syrup.</title>
        <authorList>
            <person name="Thorat V."/>
            <person name="Kirdat K."/>
            <person name="Tiwarekar B."/>
            <person name="Yadav A."/>
        </authorList>
    </citation>
    <scope>NUCLEOTIDE SEQUENCE [LARGE SCALE GENOMIC DNA]</scope>
    <source>
        <strain evidence="3 4">UniB3</strain>
    </source>
</reference>
<dbReference type="AlphaFoldDB" id="A0A7Y0KCJ2"/>
<evidence type="ECO:0000313" key="4">
    <source>
        <dbReference type="Proteomes" id="UP000588491"/>
    </source>
</evidence>
<dbReference type="PANTHER" id="PTHR30137:SF19">
    <property type="entry name" value="LUCIFERASE-LIKE MONOOXYGENASE"/>
    <property type="match status" value="1"/>
</dbReference>